<evidence type="ECO:0000259" key="4">
    <source>
        <dbReference type="PROSITE" id="PS50089"/>
    </source>
</evidence>
<organism evidence="5">
    <name type="scientific">viral metagenome</name>
    <dbReference type="NCBI Taxonomy" id="1070528"/>
    <lineage>
        <taxon>unclassified sequences</taxon>
        <taxon>metagenomes</taxon>
        <taxon>organismal metagenomes</taxon>
    </lineage>
</organism>
<keyword evidence="2" id="KW-0863">Zinc-finger</keyword>
<sequence length="210" mass="24402">MSEEFKTNVAIKVCKGNYAWCGNNYDGERSGHYLTDNPKIEENVMVIIDINMDTNLYEQIDLIEIYNKGGFCAKYTHHTLQQSEQLFFGLKYDAKEGGEYKICYKKILPRTDNRTLSRPPMKIIYSETIKIPFVHSHNSDCAICLELVVDNKYVSTCQHMFHINCLFDYAEQNNFTKPIADHCKLFNCEHGKKLIPFPCPICRCVLENNF</sequence>
<dbReference type="SUPFAM" id="SSF57850">
    <property type="entry name" value="RING/U-box"/>
    <property type="match status" value="1"/>
</dbReference>
<proteinExistence type="predicted"/>
<dbReference type="InterPro" id="IPR001841">
    <property type="entry name" value="Znf_RING"/>
</dbReference>
<dbReference type="InterPro" id="IPR013083">
    <property type="entry name" value="Znf_RING/FYVE/PHD"/>
</dbReference>
<feature type="domain" description="RING-type" evidence="4">
    <location>
        <begin position="141"/>
        <end position="203"/>
    </location>
</feature>
<dbReference type="GO" id="GO:0008270">
    <property type="term" value="F:zinc ion binding"/>
    <property type="evidence" value="ECO:0007669"/>
    <property type="project" value="UniProtKB-KW"/>
</dbReference>
<accession>A0A6C0C8T1</accession>
<keyword evidence="1" id="KW-0479">Metal-binding</keyword>
<dbReference type="Pfam" id="PF00097">
    <property type="entry name" value="zf-C3HC4"/>
    <property type="match status" value="1"/>
</dbReference>
<dbReference type="InterPro" id="IPR018957">
    <property type="entry name" value="Znf_C3HC4_RING-type"/>
</dbReference>
<evidence type="ECO:0000313" key="5">
    <source>
        <dbReference type="EMBL" id="QHT00135.1"/>
    </source>
</evidence>
<dbReference type="SMART" id="SM00184">
    <property type="entry name" value="RING"/>
    <property type="match status" value="1"/>
</dbReference>
<name>A0A6C0C8T1_9ZZZZ</name>
<protein>
    <recommendedName>
        <fullName evidence="4">RING-type domain-containing protein</fullName>
    </recommendedName>
</protein>
<reference evidence="5" key="1">
    <citation type="journal article" date="2020" name="Nature">
        <title>Giant virus diversity and host interactions through global metagenomics.</title>
        <authorList>
            <person name="Schulz F."/>
            <person name="Roux S."/>
            <person name="Paez-Espino D."/>
            <person name="Jungbluth S."/>
            <person name="Walsh D.A."/>
            <person name="Denef V.J."/>
            <person name="McMahon K.D."/>
            <person name="Konstantinidis K.T."/>
            <person name="Eloe-Fadrosh E.A."/>
            <person name="Kyrpides N.C."/>
            <person name="Woyke T."/>
        </authorList>
    </citation>
    <scope>NUCLEOTIDE SEQUENCE</scope>
    <source>
        <strain evidence="5">GVMAG-M-3300020192-26</strain>
    </source>
</reference>
<keyword evidence="3" id="KW-0862">Zinc</keyword>
<dbReference type="Gene3D" id="3.30.40.10">
    <property type="entry name" value="Zinc/RING finger domain, C3HC4 (zinc finger)"/>
    <property type="match status" value="1"/>
</dbReference>
<evidence type="ECO:0000256" key="3">
    <source>
        <dbReference type="ARBA" id="ARBA00022833"/>
    </source>
</evidence>
<dbReference type="PROSITE" id="PS50089">
    <property type="entry name" value="ZF_RING_2"/>
    <property type="match status" value="1"/>
</dbReference>
<dbReference type="AlphaFoldDB" id="A0A6C0C8T1"/>
<evidence type="ECO:0000256" key="1">
    <source>
        <dbReference type="ARBA" id="ARBA00022723"/>
    </source>
</evidence>
<evidence type="ECO:0000256" key="2">
    <source>
        <dbReference type="ARBA" id="ARBA00022771"/>
    </source>
</evidence>
<dbReference type="EMBL" id="MN739352">
    <property type="protein sequence ID" value="QHT00135.1"/>
    <property type="molecule type" value="Genomic_DNA"/>
</dbReference>